<evidence type="ECO:0000313" key="4">
    <source>
        <dbReference type="Proteomes" id="UP000239589"/>
    </source>
</evidence>
<accession>A0A2S6CYB8</accession>
<feature type="domain" description="Helicase C-terminal" evidence="2">
    <location>
        <begin position="1052"/>
        <end position="1194"/>
    </location>
</feature>
<keyword evidence="3" id="KW-0067">ATP-binding</keyword>
<keyword evidence="3" id="KW-0378">Hydrolase</keyword>
<dbReference type="CDD" id="cd18785">
    <property type="entry name" value="SF2_C"/>
    <property type="match status" value="1"/>
</dbReference>
<proteinExistence type="predicted"/>
<organism evidence="3 4">
    <name type="scientific">Cuspidothrix issatschenkoi CHARLIE-1</name>
    <dbReference type="NCBI Taxonomy" id="2052836"/>
    <lineage>
        <taxon>Bacteria</taxon>
        <taxon>Bacillati</taxon>
        <taxon>Cyanobacteriota</taxon>
        <taxon>Cyanophyceae</taxon>
        <taxon>Nostocales</taxon>
        <taxon>Aphanizomenonaceae</taxon>
        <taxon>Cuspidothrix</taxon>
    </lineage>
</organism>
<dbReference type="RefSeq" id="WP_104386446.1">
    <property type="nucleotide sequence ID" value="NZ_PGEM01000023.1"/>
</dbReference>
<sequence length="1350" mass="151815">MIIKLPPILPGELDLVEINKKLRQHQIILDWSSVISAPESQLAILLEGIDLVEDSDWLGINGEVSEHIVNDIANYTNNQENKPKKSRTKKQKATKLTPQIWEQSKLLETQFVPSEGEQTEGQGSLLDVAFVPANNVVITGAKPALAEENIKPILSSNIPSAYKIREELEIAIINDLLGPAGGEDEELDENSVSDRYLVGLLAPQHRRSTEEKLEKSTPADEIANDDDNNLREVDCYLPVNNDELAISGKGTVEDGSTEVNVPPVETMFPSSLGMTFCVNGTAKALQITAGWGQYKKVPSEILTKVDGKPKKVWKREQIRSNSPTIPLIEGVINNWIVDPQYPEVHVKGQIKKQNNGDFIVSLFLINGQREPKEKRDETWLFQPELRVKSADSQHPDIFLKRHQPRSLGKLDPLIYTEEKTMAMLYRKQVEFAIGHGVSVHAKTASGTTERAVELSISVIPTYEVPKTSPPQVDEIPELAGLVLDMQELSTTATSDFANKISPLITAYQSWINTQKQRISDPAAGLTDYENEAKTAIQNCEQTLNRIREGLTLLQTDEKAAEAFRFMNQAMYLQRVHSIYSEQIRQNKTADLEQISLSQPRWFPFQLAFILLNLPSITNLHHPDRSHPQDAVADLLWFPTGGGKTEAYLGLTAYTLGLRRLQGNIAGRSGEYGVAVLMRYTLRLLTLQQFQRATTLICACESIRKTNESRWGKEPFRIGLWVGQRTTPNHTNQSEEFCKQERGQYQQSGGGSPHQLNNCPWCGTKINPGKHIKVESVTKGRGRTLIYCGDDLGRCLFTEKQSPGEGLPILVVDEEIYRRLPSLLIATVDKFAQMPWKGEVQMLFGQVDGYCQRHGFRSSDIEDTDLHRKTTNLPAAKTIPFNKLRPPDLIIQDELHLISGPLGTLVGLYETAVDELASWEVDGKKVRPKVVASTATIRQAKSQIHNLFLRDLQVFPPQCLDVEDNFFSRQRQPSEINPGRRYLGICATGRRLKAALIRVYVTILSASQFLYENQGYGDRADPWMTLVGYFNSMRELGGMRRLVDDDVRIRLGKMDRRGLAKRLRINLEELTSRRDSTEIPEILDRLETTFDLQKDAEIKAKRKAKQTVNQLEPLDVLLATNMISVGVDVKRLGIMAVTGQPKNTAEYIQATSRVGRTYPGLVLTVYNWARPRDLSHYERFEHYHATFYQHVEALSLTPFAPRAIDKGLSALFVALVRLAGKEFNGNDQVGRIERHHPYIKAAIETICDRAGLVGDAETQKMVKQALEAKLDIWLSKAQNLQGGGILKYQIAQPDGLTIELLKSAGRESWQDFTCLHSLRNVEPTVGLILQDQVPDDDINRLPEKMTKQKQN</sequence>
<dbReference type="OrthoDB" id="713315at2"/>
<evidence type="ECO:0000259" key="2">
    <source>
        <dbReference type="PROSITE" id="PS51194"/>
    </source>
</evidence>
<dbReference type="InterPro" id="IPR027417">
    <property type="entry name" value="P-loop_NTPase"/>
</dbReference>
<protein>
    <submittedName>
        <fullName evidence="3">Helicase</fullName>
    </submittedName>
</protein>
<reference evidence="3 4" key="1">
    <citation type="submission" date="2018-02" db="EMBL/GenBank/DDBJ databases">
        <title>Discovery of a pederin family compound in a non-symbiotic bloom-forming cyanobacterium.</title>
        <authorList>
            <person name="Kust A."/>
            <person name="Mares J."/>
            <person name="Jokela J."/>
            <person name="Urajova P."/>
            <person name="Hajek J."/>
            <person name="Saurav K."/>
            <person name="Voracova K."/>
            <person name="Fewer D.P."/>
            <person name="Haapaniemi E."/>
            <person name="Permi P."/>
            <person name="Rehakova K."/>
            <person name="Sivonen K."/>
            <person name="Hrouzek P."/>
        </authorList>
    </citation>
    <scope>NUCLEOTIDE SEQUENCE [LARGE SCALE GENOMIC DNA]</scope>
    <source>
        <strain evidence="3 4">CHARLIE-1</strain>
    </source>
</reference>
<dbReference type="Gene3D" id="3.40.50.300">
    <property type="entry name" value="P-loop containing nucleotide triphosphate hydrolases"/>
    <property type="match status" value="1"/>
</dbReference>
<dbReference type="GO" id="GO:0004386">
    <property type="term" value="F:helicase activity"/>
    <property type="evidence" value="ECO:0007669"/>
    <property type="project" value="UniProtKB-KW"/>
</dbReference>
<feature type="compositionally biased region" description="Basic and acidic residues" evidence="1">
    <location>
        <begin position="207"/>
        <end position="218"/>
    </location>
</feature>
<keyword evidence="3" id="KW-0547">Nucleotide-binding</keyword>
<dbReference type="Pfam" id="PF00271">
    <property type="entry name" value="Helicase_C"/>
    <property type="match status" value="1"/>
</dbReference>
<evidence type="ECO:0000313" key="3">
    <source>
        <dbReference type="EMBL" id="PPJ64753.1"/>
    </source>
</evidence>
<evidence type="ECO:0000256" key="1">
    <source>
        <dbReference type="SAM" id="MobiDB-lite"/>
    </source>
</evidence>
<dbReference type="EMBL" id="PGEM01000023">
    <property type="protein sequence ID" value="PPJ64753.1"/>
    <property type="molecule type" value="Genomic_DNA"/>
</dbReference>
<dbReference type="SUPFAM" id="SSF52540">
    <property type="entry name" value="P-loop containing nucleoside triphosphate hydrolases"/>
    <property type="match status" value="1"/>
</dbReference>
<dbReference type="Proteomes" id="UP000239589">
    <property type="component" value="Unassembled WGS sequence"/>
</dbReference>
<gene>
    <name evidence="3" type="ORF">CUN59_03050</name>
</gene>
<dbReference type="NCBIfam" id="NF038325">
    <property type="entry name" value="DISARM_DrmAS"/>
    <property type="match status" value="1"/>
</dbReference>
<comment type="caution">
    <text evidence="3">The sequence shown here is derived from an EMBL/GenBank/DDBJ whole genome shotgun (WGS) entry which is preliminary data.</text>
</comment>
<keyword evidence="3" id="KW-0347">Helicase</keyword>
<dbReference type="InterPro" id="IPR001650">
    <property type="entry name" value="Helicase_C-like"/>
</dbReference>
<dbReference type="SMART" id="SM00490">
    <property type="entry name" value="HELICc"/>
    <property type="match status" value="1"/>
</dbReference>
<name>A0A2S6CYB8_9CYAN</name>
<dbReference type="PROSITE" id="PS51194">
    <property type="entry name" value="HELICASE_CTER"/>
    <property type="match status" value="1"/>
</dbReference>
<keyword evidence="4" id="KW-1185">Reference proteome</keyword>
<feature type="region of interest" description="Disordered" evidence="1">
    <location>
        <begin position="207"/>
        <end position="226"/>
    </location>
</feature>